<gene>
    <name evidence="5" type="primary">106059240</name>
</gene>
<dbReference type="SMART" id="SM00248">
    <property type="entry name" value="ANK"/>
    <property type="match status" value="10"/>
</dbReference>
<keyword evidence="2 3" id="KW-0040">ANK repeat</keyword>
<organism evidence="5 6">
    <name type="scientific">Biomphalaria glabrata</name>
    <name type="common">Bloodfluke planorb</name>
    <name type="synonym">Freshwater snail</name>
    <dbReference type="NCBI Taxonomy" id="6526"/>
    <lineage>
        <taxon>Eukaryota</taxon>
        <taxon>Metazoa</taxon>
        <taxon>Spiralia</taxon>
        <taxon>Lophotrochozoa</taxon>
        <taxon>Mollusca</taxon>
        <taxon>Gastropoda</taxon>
        <taxon>Heterobranchia</taxon>
        <taxon>Euthyneura</taxon>
        <taxon>Panpulmonata</taxon>
        <taxon>Hygrophila</taxon>
        <taxon>Lymnaeoidea</taxon>
        <taxon>Planorbidae</taxon>
        <taxon>Biomphalaria</taxon>
    </lineage>
</organism>
<feature type="region of interest" description="Disordered" evidence="4">
    <location>
        <begin position="1"/>
        <end position="33"/>
    </location>
</feature>
<evidence type="ECO:0000256" key="2">
    <source>
        <dbReference type="ARBA" id="ARBA00023043"/>
    </source>
</evidence>
<dbReference type="AlphaFoldDB" id="A0A2C9JLQ1"/>
<dbReference type="SUPFAM" id="SSF48403">
    <property type="entry name" value="Ankyrin repeat"/>
    <property type="match status" value="1"/>
</dbReference>
<dbReference type="PROSITE" id="PS50088">
    <property type="entry name" value="ANK_REPEAT"/>
    <property type="match status" value="6"/>
</dbReference>
<dbReference type="Gene3D" id="1.25.40.20">
    <property type="entry name" value="Ankyrin repeat-containing domain"/>
    <property type="match status" value="3"/>
</dbReference>
<evidence type="ECO:0000313" key="5">
    <source>
        <dbReference type="EnsemblMetazoa" id="BGLB004469-PC"/>
    </source>
</evidence>
<dbReference type="EnsemblMetazoa" id="BGLB004469-RD">
    <property type="protein sequence ID" value="BGLB004469-PD"/>
    <property type="gene ID" value="BGLB004469"/>
</dbReference>
<dbReference type="STRING" id="6526.A0A2C9JLQ1"/>
<feature type="compositionally biased region" description="Basic and acidic residues" evidence="4">
    <location>
        <begin position="10"/>
        <end position="30"/>
    </location>
</feature>
<dbReference type="VEuPathDB" id="VectorBase:BGLAX_034979"/>
<feature type="repeat" description="ANK" evidence="3">
    <location>
        <begin position="317"/>
        <end position="349"/>
    </location>
</feature>
<dbReference type="PRINTS" id="PR01415">
    <property type="entry name" value="ANKYRIN"/>
</dbReference>
<evidence type="ECO:0000256" key="3">
    <source>
        <dbReference type="PROSITE-ProRule" id="PRU00023"/>
    </source>
</evidence>
<sequence length="560" mass="61772">MNPQTSSSNGHERHSERMLSVRHSGEKNDSENNIPLNVQETVTLIEAGALKIVAKNATETNFDIKLDIQDTSLTDAHYKAGMHSAQVSDLEKENIFLTDALYEFYQVVDEGYPQLIEEVACKYNIDVNTVFSDKFHFVKRKHRGWTALHVAASLGNVRTVRFLITAGCDIEAVTPDGETAVHIAAKHGAVDVLSYLLECNVFLRDRQNNQGGTALLKAIINSQQAFKGNYRRCVDILLGAGCNPNIYSSSKVTALHVAVDKGDYHLVSKLINAGANVNALCDRGTSPLLRALVSKIVHTDIVHALLLAGADTSLKANGRSLLHIAVARCDDRVIETFLQCKADPNCQDKSFKTPLWVAVEENNITVVPILVAGGGDVNYARPPQNISLLSQAVVNGSLPMVKLLLQHGATTYSETCMWSTPLHYAVELQNIEIIRELLRVNCPLNTTSNAQYSLRPMTPVQLALELGNVEIIYLLIQAGSRVQWSWLRPDRLSVAMSSKPDAVSHLHKLASQIPSLLHLSRLQLREYLGERFTSALHWMRVSGVVPNKIASYIAMSDMLD</sequence>
<dbReference type="InterPro" id="IPR036770">
    <property type="entry name" value="Ankyrin_rpt-contain_sf"/>
</dbReference>
<dbReference type="EnsemblMetazoa" id="BGLB004469-RB">
    <property type="protein sequence ID" value="BGLB004469-PB"/>
    <property type="gene ID" value="BGLB004469"/>
</dbReference>
<keyword evidence="1" id="KW-0677">Repeat</keyword>
<dbReference type="RefSeq" id="XP_013072262.2">
    <property type="nucleotide sequence ID" value="XM_013216808.2"/>
</dbReference>
<dbReference type="EnsemblMetazoa" id="BGLB004469-RC">
    <property type="protein sequence ID" value="BGLB004469-PC"/>
    <property type="gene ID" value="BGLB004469"/>
</dbReference>
<accession>A0A2C9JLQ1</accession>
<dbReference type="KEGG" id="bgt:106059240"/>
<evidence type="ECO:0000313" key="6">
    <source>
        <dbReference type="Proteomes" id="UP000076420"/>
    </source>
</evidence>
<dbReference type="Proteomes" id="UP000076420">
    <property type="component" value="Unassembled WGS sequence"/>
</dbReference>
<dbReference type="OrthoDB" id="194358at2759"/>
<feature type="repeat" description="ANK" evidence="3">
    <location>
        <begin position="143"/>
        <end position="175"/>
    </location>
</feature>
<reference evidence="5" key="1">
    <citation type="submission" date="2020-05" db="UniProtKB">
        <authorList>
            <consortium name="EnsemblMetazoa"/>
        </authorList>
    </citation>
    <scope>IDENTIFICATION</scope>
    <source>
        <strain evidence="5">BB02</strain>
    </source>
</reference>
<protein>
    <submittedName>
        <fullName evidence="5">Uncharacterized protein</fullName>
    </submittedName>
</protein>
<dbReference type="Pfam" id="PF12796">
    <property type="entry name" value="Ank_2"/>
    <property type="match status" value="3"/>
</dbReference>
<dbReference type="PANTHER" id="PTHR24198">
    <property type="entry name" value="ANKYRIN REPEAT AND PROTEIN KINASE DOMAIN-CONTAINING PROTEIN"/>
    <property type="match status" value="1"/>
</dbReference>
<name>A0A2C9JLQ1_BIOGL</name>
<feature type="repeat" description="ANK" evidence="3">
    <location>
        <begin position="417"/>
        <end position="449"/>
    </location>
</feature>
<dbReference type="Pfam" id="PF00023">
    <property type="entry name" value="Ank"/>
    <property type="match status" value="1"/>
</dbReference>
<feature type="repeat" description="ANK" evidence="3">
    <location>
        <begin position="350"/>
        <end position="382"/>
    </location>
</feature>
<dbReference type="InterPro" id="IPR002110">
    <property type="entry name" value="Ankyrin_rpt"/>
</dbReference>
<evidence type="ECO:0000256" key="1">
    <source>
        <dbReference type="ARBA" id="ARBA00022737"/>
    </source>
</evidence>
<dbReference type="PANTHER" id="PTHR24198:SF165">
    <property type="entry name" value="ANKYRIN REPEAT-CONTAINING PROTEIN-RELATED"/>
    <property type="match status" value="1"/>
</dbReference>
<dbReference type="VEuPathDB" id="VectorBase:BGLB004469"/>
<feature type="repeat" description="ANK" evidence="3">
    <location>
        <begin position="250"/>
        <end position="282"/>
    </location>
</feature>
<proteinExistence type="predicted"/>
<feature type="repeat" description="ANK" evidence="3">
    <location>
        <begin position="176"/>
        <end position="208"/>
    </location>
</feature>
<dbReference type="PROSITE" id="PS50297">
    <property type="entry name" value="ANK_REP_REGION"/>
    <property type="match status" value="3"/>
</dbReference>
<evidence type="ECO:0000256" key="4">
    <source>
        <dbReference type="SAM" id="MobiDB-lite"/>
    </source>
</evidence>